<keyword evidence="8 18" id="KW-0863">Zinc-finger</keyword>
<dbReference type="Gene3D" id="1.20.1580.10">
    <property type="entry name" value="ABC transporter ATPase like domain"/>
    <property type="match status" value="2"/>
</dbReference>
<dbReference type="GO" id="GO:0006289">
    <property type="term" value="P:nucleotide-excision repair"/>
    <property type="evidence" value="ECO:0007669"/>
    <property type="project" value="UniProtKB-UniRule"/>
</dbReference>
<keyword evidence="10 18" id="KW-0067">ATP-binding</keyword>
<dbReference type="Pfam" id="PF17760">
    <property type="entry name" value="UvrA_inter"/>
    <property type="match status" value="1"/>
</dbReference>
<keyword evidence="4 18" id="KW-0677">Repeat</keyword>
<dbReference type="GO" id="GO:0016887">
    <property type="term" value="F:ATP hydrolysis activity"/>
    <property type="evidence" value="ECO:0007669"/>
    <property type="project" value="InterPro"/>
</dbReference>
<protein>
    <recommendedName>
        <fullName evidence="16 18">UvrABC system protein A</fullName>
        <shortName evidence="18">UvrA protein</shortName>
    </recommendedName>
    <alternativeName>
        <fullName evidence="17 18">Excinuclease ABC subunit A</fullName>
    </alternativeName>
</protein>
<dbReference type="KEGG" id="bwh:A9C19_02040"/>
<dbReference type="InterPro" id="IPR017871">
    <property type="entry name" value="ABC_transporter-like_CS"/>
</dbReference>
<evidence type="ECO:0000256" key="7">
    <source>
        <dbReference type="ARBA" id="ARBA00022769"/>
    </source>
</evidence>
<keyword evidence="11 18" id="KW-0267">Excision nuclease</keyword>
<evidence type="ECO:0000256" key="10">
    <source>
        <dbReference type="ARBA" id="ARBA00022840"/>
    </source>
</evidence>
<evidence type="ECO:0000256" key="1">
    <source>
        <dbReference type="ARBA" id="ARBA00004496"/>
    </source>
</evidence>
<dbReference type="GO" id="GO:0003677">
    <property type="term" value="F:DNA binding"/>
    <property type="evidence" value="ECO:0007669"/>
    <property type="project" value="UniProtKB-UniRule"/>
</dbReference>
<evidence type="ECO:0000256" key="11">
    <source>
        <dbReference type="ARBA" id="ARBA00022881"/>
    </source>
</evidence>
<dbReference type="STRING" id="1547283.A9C19_02040"/>
<keyword evidence="9 18" id="KW-0862">Zinc</keyword>
<dbReference type="RefSeq" id="WP_072578422.1">
    <property type="nucleotide sequence ID" value="NZ_CP016020.1"/>
</dbReference>
<dbReference type="PANTHER" id="PTHR43152">
    <property type="entry name" value="UVRABC SYSTEM PROTEIN A"/>
    <property type="match status" value="1"/>
</dbReference>
<keyword evidence="7 18" id="KW-0228">DNA excision</keyword>
<dbReference type="Pfam" id="PF17755">
    <property type="entry name" value="UvrA_DNA-bind"/>
    <property type="match status" value="1"/>
</dbReference>
<keyword evidence="12 18" id="KW-0238">DNA-binding</keyword>
<dbReference type="InterPro" id="IPR004602">
    <property type="entry name" value="UvrA"/>
</dbReference>
<dbReference type="PROSITE" id="PS00211">
    <property type="entry name" value="ABC_TRANSPORTER_1"/>
    <property type="match status" value="2"/>
</dbReference>
<evidence type="ECO:0000256" key="2">
    <source>
        <dbReference type="ARBA" id="ARBA00022490"/>
    </source>
</evidence>
<dbReference type="GO" id="GO:0008270">
    <property type="term" value="F:zinc ion binding"/>
    <property type="evidence" value="ECO:0007669"/>
    <property type="project" value="UniProtKB-UniRule"/>
</dbReference>
<evidence type="ECO:0000256" key="8">
    <source>
        <dbReference type="ARBA" id="ARBA00022771"/>
    </source>
</evidence>
<comment type="similarity">
    <text evidence="15 18">Belongs to the ABC transporter superfamily. UvrA family.</text>
</comment>
<proteinExistence type="inferred from homology"/>
<evidence type="ECO:0000259" key="19">
    <source>
        <dbReference type="PROSITE" id="PS50893"/>
    </source>
</evidence>
<dbReference type="PANTHER" id="PTHR43152:SF3">
    <property type="entry name" value="UVRABC SYSTEM PROTEIN A"/>
    <property type="match status" value="1"/>
</dbReference>
<dbReference type="GO" id="GO:0005737">
    <property type="term" value="C:cytoplasm"/>
    <property type="evidence" value="ECO:0007669"/>
    <property type="project" value="UniProtKB-SubCell"/>
</dbReference>
<evidence type="ECO:0000256" key="15">
    <source>
        <dbReference type="ARBA" id="ARBA00038000"/>
    </source>
</evidence>
<evidence type="ECO:0000313" key="21">
    <source>
        <dbReference type="Proteomes" id="UP000181936"/>
    </source>
</evidence>
<dbReference type="FunFam" id="1.20.1580.10:FF:000002">
    <property type="entry name" value="UvrABC system protein A"/>
    <property type="match status" value="1"/>
</dbReference>
<feature type="zinc finger region" description="C4-type" evidence="18">
    <location>
        <begin position="738"/>
        <end position="764"/>
    </location>
</feature>
<name>A0A1L3MMR2_9BACI</name>
<comment type="function">
    <text evidence="18">The UvrABC repair system catalyzes the recognition and processing of DNA lesions. UvrA is an ATPase and a DNA-binding protein. A damage recognition complex composed of 2 UvrA and 2 UvrB subunits scans DNA for abnormalities. When the presence of a lesion has been verified by UvrB, the UvrA molecules dissociate.</text>
</comment>
<dbReference type="Proteomes" id="UP000181936">
    <property type="component" value="Chromosome"/>
</dbReference>
<reference evidence="20 21" key="1">
    <citation type="journal article" date="2016" name="Sci. Rep.">
        <title>Complete genome sequence and transcriptomic analysis of a novel marine strain Bacillus weihaiensis reveals the mechanism of brown algae degradation.</title>
        <authorList>
            <person name="Zhu Y."/>
            <person name="Chen P."/>
            <person name="Bao Y."/>
            <person name="Men Y."/>
            <person name="Zeng Y."/>
            <person name="Yang J."/>
            <person name="Sun J."/>
            <person name="Sun Y."/>
        </authorList>
    </citation>
    <scope>NUCLEOTIDE SEQUENCE [LARGE SCALE GENOMIC DNA]</scope>
    <source>
        <strain evidence="20 21">Alg07</strain>
    </source>
</reference>
<evidence type="ECO:0000256" key="16">
    <source>
        <dbReference type="ARBA" id="ARBA00039316"/>
    </source>
</evidence>
<feature type="zinc finger region" description="C4-type" evidence="18">
    <location>
        <begin position="252"/>
        <end position="279"/>
    </location>
</feature>
<feature type="binding site" evidence="18">
    <location>
        <begin position="33"/>
        <end position="40"/>
    </location>
    <ligand>
        <name>ATP</name>
        <dbReference type="ChEBI" id="CHEBI:30616"/>
    </ligand>
</feature>
<dbReference type="InterPro" id="IPR041102">
    <property type="entry name" value="UvrA_inter"/>
</dbReference>
<evidence type="ECO:0000256" key="13">
    <source>
        <dbReference type="ARBA" id="ARBA00023204"/>
    </source>
</evidence>
<feature type="binding site" evidence="18">
    <location>
        <begin position="639"/>
        <end position="646"/>
    </location>
    <ligand>
        <name>ATP</name>
        <dbReference type="ChEBI" id="CHEBI:30616"/>
    </ligand>
</feature>
<dbReference type="Gene3D" id="3.40.50.300">
    <property type="entry name" value="P-loop containing nucleotide triphosphate hydrolases"/>
    <property type="match status" value="2"/>
</dbReference>
<evidence type="ECO:0000313" key="20">
    <source>
        <dbReference type="EMBL" id="APH03633.1"/>
    </source>
</evidence>
<dbReference type="CDD" id="cd03270">
    <property type="entry name" value="ABC_UvrA_I"/>
    <property type="match status" value="1"/>
</dbReference>
<dbReference type="FunFam" id="3.40.50.300:FF:000028">
    <property type="entry name" value="UvrABC system protein A"/>
    <property type="match status" value="1"/>
</dbReference>
<dbReference type="InterPro" id="IPR041552">
    <property type="entry name" value="UvrA_DNA-bd"/>
</dbReference>
<dbReference type="GO" id="GO:0009432">
    <property type="term" value="P:SOS response"/>
    <property type="evidence" value="ECO:0007669"/>
    <property type="project" value="UniProtKB-UniRule"/>
</dbReference>
<dbReference type="NCBIfam" id="NF001503">
    <property type="entry name" value="PRK00349.1"/>
    <property type="match status" value="1"/>
</dbReference>
<dbReference type="InterPro" id="IPR027417">
    <property type="entry name" value="P-loop_NTPase"/>
</dbReference>
<dbReference type="InterPro" id="IPR013815">
    <property type="entry name" value="ATP_grasp_subdomain_1"/>
</dbReference>
<feature type="domain" description="ABC transporter" evidence="19">
    <location>
        <begin position="334"/>
        <end position="593"/>
    </location>
</feature>
<dbReference type="OrthoDB" id="9809851at2"/>
<evidence type="ECO:0000256" key="9">
    <source>
        <dbReference type="ARBA" id="ARBA00022833"/>
    </source>
</evidence>
<dbReference type="CDD" id="cd03271">
    <property type="entry name" value="ABC_UvrA_II"/>
    <property type="match status" value="1"/>
</dbReference>
<dbReference type="EMBL" id="CP016020">
    <property type="protein sequence ID" value="APH03633.1"/>
    <property type="molecule type" value="Genomic_DNA"/>
</dbReference>
<keyword evidence="3 18" id="KW-0479">Metal-binding</keyword>
<dbReference type="Gene3D" id="1.10.8.280">
    <property type="entry name" value="ABC transporter ATPase domain-like"/>
    <property type="match status" value="1"/>
</dbReference>
<dbReference type="Gene3D" id="3.30.1490.20">
    <property type="entry name" value="ATP-grasp fold, A domain"/>
    <property type="match status" value="1"/>
</dbReference>
<accession>A0A1L3MMR2</accession>
<evidence type="ECO:0000256" key="12">
    <source>
        <dbReference type="ARBA" id="ARBA00023125"/>
    </source>
</evidence>
<keyword evidence="13 18" id="KW-0234">DNA repair</keyword>
<dbReference type="GO" id="GO:0009380">
    <property type="term" value="C:excinuclease repair complex"/>
    <property type="evidence" value="ECO:0007669"/>
    <property type="project" value="InterPro"/>
</dbReference>
<dbReference type="GO" id="GO:0005524">
    <property type="term" value="F:ATP binding"/>
    <property type="evidence" value="ECO:0007669"/>
    <property type="project" value="UniProtKB-UniRule"/>
</dbReference>
<dbReference type="GO" id="GO:0009381">
    <property type="term" value="F:excinuclease ABC activity"/>
    <property type="evidence" value="ECO:0007669"/>
    <property type="project" value="UniProtKB-UniRule"/>
</dbReference>
<sequence length="958" mass="107223">MAMEHIVVKGARAHNLKNIDVTIPRDKLVVLTGLSGSGKSSLAFDTIYAEGQRRYVESLSAYARQFLGQMDKPDVDAIEGLSPAISIDQKTTSRNPRSTVGTVTEIYDYLRLLYARVGRPTCPNHGIEISSQTIEQMVDRIMEYPERTKLQVLAPMVSGRKGTHVKVLEDIKKQGYVRVRVNGEMQELSDDITLEKNKKHSIEVVIDRIVVKDGVASRLADSLETALRLGEGRVMIDVMGEEELLFSEHHACPQCGFSIGELEPRMFSFNSPFGACPSCDGLGTKLEVDLDLIIPNKELSLNQNAIAPWEPTSSQYYPQMIQAVCNHYGIDMDIPVKDIPKHLMDKILFGSDEEEIYFRYENDFGQIRENYIQFEGVVRNVERRYKETSSDYIREQMEKYMGQQHCPTCKGHRLKRESLAVLIQGNHIGEITKLSVQDSLNFFDSLTLTEKEMKIANLIFKEISERLGFLNNVGLDYLTLNRSAGTLSGGEAQRIRLATQIGSRLTGVLYILDEPSIGLHQRDNDRLIQTLQSMRDIGNTLIVVEHDEDTMMAADYLIDIGPGAGIHGGQVISAGTPEEVMNDENSLTGQYLAGTKFISLPYERRKPDGRYIEVKGAKENNLKNVSVKIPLGTFISVTGVSGSGKSTLVNEILLKSLSQKLHKSKVKPGEHKEVKGVEHLEKVINIDQSPIGRTPRSNPATYTGVFDDIRDVFATTNEAKVRGYKKGRFSFNVKGGRCEACRGDGIIKIEMHFLPDVYVPCEVCHGKRYNRETLEVTYKGKNISDILEMTVEDSVTFFENIPKIKRKLQTILDVGLGYITLGQPATTLSGGEAQRVKLASELHRRSTGRSLYILDEPTTGLHVDDIARLLKVLQRLVENGDTVLVIEHNLDVIKAADYLIDLGPEGGDKGGQIIGVGTPEELMNNEHSHTGRYLKPIIQRDRERMRKLIKEKEEVTQS</sequence>
<feature type="domain" description="ABC transporter" evidence="19">
    <location>
        <begin position="604"/>
        <end position="935"/>
    </location>
</feature>
<dbReference type="NCBIfam" id="TIGR00630">
    <property type="entry name" value="uvra"/>
    <property type="match status" value="1"/>
</dbReference>
<dbReference type="SUPFAM" id="SSF52540">
    <property type="entry name" value="P-loop containing nucleoside triphosphate hydrolases"/>
    <property type="match status" value="2"/>
</dbReference>
<organism evidence="20 21">
    <name type="scientific">Bacillus weihaiensis</name>
    <dbReference type="NCBI Taxonomy" id="1547283"/>
    <lineage>
        <taxon>Bacteria</taxon>
        <taxon>Bacillati</taxon>
        <taxon>Bacillota</taxon>
        <taxon>Bacilli</taxon>
        <taxon>Bacillales</taxon>
        <taxon>Bacillaceae</taxon>
        <taxon>Bacillus</taxon>
    </lineage>
</organism>
<keyword evidence="5 18" id="KW-0547">Nucleotide-binding</keyword>
<evidence type="ECO:0000256" key="14">
    <source>
        <dbReference type="ARBA" id="ARBA00023236"/>
    </source>
</evidence>
<evidence type="ECO:0000256" key="5">
    <source>
        <dbReference type="ARBA" id="ARBA00022741"/>
    </source>
</evidence>
<evidence type="ECO:0000256" key="17">
    <source>
        <dbReference type="ARBA" id="ARBA00042156"/>
    </source>
</evidence>
<evidence type="ECO:0000256" key="3">
    <source>
        <dbReference type="ARBA" id="ARBA00022723"/>
    </source>
</evidence>
<dbReference type="AlphaFoldDB" id="A0A1L3MMR2"/>
<gene>
    <name evidence="18" type="primary">uvrA</name>
    <name evidence="20" type="ORF">A9C19_02040</name>
</gene>
<dbReference type="InterPro" id="IPR003439">
    <property type="entry name" value="ABC_transporter-like_ATP-bd"/>
</dbReference>
<keyword evidence="2 18" id="KW-0963">Cytoplasm</keyword>
<evidence type="ECO:0000256" key="4">
    <source>
        <dbReference type="ARBA" id="ARBA00022737"/>
    </source>
</evidence>
<evidence type="ECO:0000256" key="6">
    <source>
        <dbReference type="ARBA" id="ARBA00022763"/>
    </source>
</evidence>
<evidence type="ECO:0000256" key="18">
    <source>
        <dbReference type="HAMAP-Rule" id="MF_00205"/>
    </source>
</evidence>
<comment type="subunit">
    <text evidence="18">Forms a heterotetramer with UvrB during the search for lesions.</text>
</comment>
<dbReference type="HAMAP" id="MF_00205">
    <property type="entry name" value="UvrA"/>
    <property type="match status" value="1"/>
</dbReference>
<keyword evidence="14 18" id="KW-0742">SOS response</keyword>
<keyword evidence="6 18" id="KW-0227">DNA damage</keyword>
<comment type="subcellular location">
    <subcellularLocation>
        <location evidence="1 18">Cytoplasm</location>
    </subcellularLocation>
</comment>
<dbReference type="PROSITE" id="PS50893">
    <property type="entry name" value="ABC_TRANSPORTER_2"/>
    <property type="match status" value="2"/>
</dbReference>
<keyword evidence="21" id="KW-1185">Reference proteome</keyword>